<dbReference type="PRINTS" id="PR00793">
    <property type="entry name" value="PROAMNOPTASE"/>
</dbReference>
<dbReference type="InterPro" id="IPR050471">
    <property type="entry name" value="AB_hydrolase"/>
</dbReference>
<gene>
    <name evidence="4" type="ORF">AB5J49_00725</name>
</gene>
<keyword evidence="2 4" id="KW-0378">Hydrolase</keyword>
<evidence type="ECO:0000256" key="2">
    <source>
        <dbReference type="ARBA" id="ARBA00022801"/>
    </source>
</evidence>
<evidence type="ECO:0000256" key="1">
    <source>
        <dbReference type="ARBA" id="ARBA00010088"/>
    </source>
</evidence>
<dbReference type="InterPro" id="IPR002410">
    <property type="entry name" value="Peptidase_S33"/>
</dbReference>
<dbReference type="SUPFAM" id="SSF53474">
    <property type="entry name" value="alpha/beta-Hydrolases"/>
    <property type="match status" value="1"/>
</dbReference>
<protein>
    <submittedName>
        <fullName evidence="4">Alpha/beta fold hydrolase</fullName>
    </submittedName>
</protein>
<dbReference type="EMBL" id="CP163439">
    <property type="protein sequence ID" value="XDQ40294.1"/>
    <property type="molecule type" value="Genomic_DNA"/>
</dbReference>
<dbReference type="AlphaFoldDB" id="A0AB39QH07"/>
<evidence type="ECO:0000259" key="3">
    <source>
        <dbReference type="Pfam" id="PF00561"/>
    </source>
</evidence>
<dbReference type="GO" id="GO:0006508">
    <property type="term" value="P:proteolysis"/>
    <property type="evidence" value="ECO:0007669"/>
    <property type="project" value="InterPro"/>
</dbReference>
<dbReference type="Gene3D" id="3.40.50.1820">
    <property type="entry name" value="alpha/beta hydrolase"/>
    <property type="match status" value="1"/>
</dbReference>
<dbReference type="PANTHER" id="PTHR43433:SF5">
    <property type="entry name" value="AB HYDROLASE-1 DOMAIN-CONTAINING PROTEIN"/>
    <property type="match status" value="1"/>
</dbReference>
<evidence type="ECO:0000313" key="4">
    <source>
        <dbReference type="EMBL" id="XDQ40294.1"/>
    </source>
</evidence>
<dbReference type="PANTHER" id="PTHR43433">
    <property type="entry name" value="HYDROLASE, ALPHA/BETA FOLD FAMILY PROTEIN"/>
    <property type="match status" value="1"/>
</dbReference>
<comment type="similarity">
    <text evidence="1">Belongs to the peptidase S33 family.</text>
</comment>
<dbReference type="InterPro" id="IPR000073">
    <property type="entry name" value="AB_hydrolase_1"/>
</dbReference>
<proteinExistence type="inferred from homology"/>
<reference evidence="4" key="1">
    <citation type="submission" date="2024-07" db="EMBL/GenBank/DDBJ databases">
        <authorList>
            <person name="Yu S.T."/>
        </authorList>
    </citation>
    <scope>NUCLEOTIDE SEQUENCE</scope>
    <source>
        <strain evidence="4">R28</strain>
    </source>
</reference>
<sequence length="294" mass="32941">METQGLASMGDGAQLRWTVLGDTTRQPPVVMLHGGPGLPDYLGDVAPMIADLAPVYRYDQRGTGQSPWRGRHSLARHVDDLAALLDAWDVPKAVLIGHSYGTDLASRFCLTHSDRVAAMLLMCGPFVGDWRTGYRAERDRRMSAAQQKRLRELEELPHRTEEQEVELLTLAWFTDHADPVRRWDWAARGARERRPVNWAMNRELGKAGHTDPLDDHLAELRACLPSRTELIGGCDDPRPLAALESLARRLALPLTRVESAGHEPWLEQPDAVRAHLRRFVQGTPGTSEFDQFPG</sequence>
<feature type="domain" description="AB hydrolase-1" evidence="3">
    <location>
        <begin position="27"/>
        <end position="204"/>
    </location>
</feature>
<dbReference type="RefSeq" id="WP_369175003.1">
    <property type="nucleotide sequence ID" value="NZ_CP163439.1"/>
</dbReference>
<organism evidence="4">
    <name type="scientific">Streptomyces sp. R28</name>
    <dbReference type="NCBI Taxonomy" id="3238628"/>
    <lineage>
        <taxon>Bacteria</taxon>
        <taxon>Bacillati</taxon>
        <taxon>Actinomycetota</taxon>
        <taxon>Actinomycetes</taxon>
        <taxon>Kitasatosporales</taxon>
        <taxon>Streptomycetaceae</taxon>
        <taxon>Streptomyces</taxon>
    </lineage>
</organism>
<dbReference type="Pfam" id="PF00561">
    <property type="entry name" value="Abhydrolase_1"/>
    <property type="match status" value="1"/>
</dbReference>
<accession>A0AB39QH07</accession>
<name>A0AB39QH07_9ACTN</name>
<dbReference type="InterPro" id="IPR029058">
    <property type="entry name" value="AB_hydrolase_fold"/>
</dbReference>
<dbReference type="GO" id="GO:0004177">
    <property type="term" value="F:aminopeptidase activity"/>
    <property type="evidence" value="ECO:0007669"/>
    <property type="project" value="UniProtKB-EC"/>
</dbReference>